<dbReference type="STRING" id="105984.A0A427XKV2"/>
<evidence type="ECO:0000256" key="5">
    <source>
        <dbReference type="SAM" id="Coils"/>
    </source>
</evidence>
<dbReference type="EMBL" id="RSCE01000010">
    <property type="protein sequence ID" value="RSH79490.1"/>
    <property type="molecule type" value="Genomic_DNA"/>
</dbReference>
<dbReference type="Gene3D" id="4.10.240.10">
    <property type="entry name" value="Zn(2)-C6 fungal-type DNA-binding domain"/>
    <property type="match status" value="1"/>
</dbReference>
<feature type="domain" description="Zn(2)-C6 fungal-type" evidence="7">
    <location>
        <begin position="29"/>
        <end position="59"/>
    </location>
</feature>
<keyword evidence="3" id="KW-0804">Transcription</keyword>
<reference evidence="8 9" key="1">
    <citation type="submission" date="2018-11" db="EMBL/GenBank/DDBJ databases">
        <title>Genome sequence of Apiotrichum porosum DSM 27194.</title>
        <authorList>
            <person name="Aliyu H."/>
            <person name="Gorte O."/>
            <person name="Ochsenreither K."/>
        </authorList>
    </citation>
    <scope>NUCLEOTIDE SEQUENCE [LARGE SCALE GENOMIC DNA]</scope>
    <source>
        <strain evidence="8 9">DSM 27194</strain>
    </source>
</reference>
<dbReference type="InterPro" id="IPR007219">
    <property type="entry name" value="XnlR_reg_dom"/>
</dbReference>
<dbReference type="SMART" id="SM00066">
    <property type="entry name" value="GAL4"/>
    <property type="match status" value="1"/>
</dbReference>
<accession>A0A427XKV2</accession>
<protein>
    <submittedName>
        <fullName evidence="8">Transcriptional activator</fullName>
    </submittedName>
</protein>
<dbReference type="SMART" id="SM00906">
    <property type="entry name" value="Fungal_trans"/>
    <property type="match status" value="1"/>
</dbReference>
<name>A0A427XKV2_9TREE</name>
<evidence type="ECO:0000259" key="7">
    <source>
        <dbReference type="PROSITE" id="PS50048"/>
    </source>
</evidence>
<dbReference type="GO" id="GO:0008270">
    <property type="term" value="F:zinc ion binding"/>
    <property type="evidence" value="ECO:0007669"/>
    <property type="project" value="InterPro"/>
</dbReference>
<keyword evidence="9" id="KW-1185">Reference proteome</keyword>
<feature type="coiled-coil region" evidence="5">
    <location>
        <begin position="73"/>
        <end position="100"/>
    </location>
</feature>
<dbReference type="InterPro" id="IPR001138">
    <property type="entry name" value="Zn2Cys6_DnaBD"/>
</dbReference>
<dbReference type="Pfam" id="PF00172">
    <property type="entry name" value="Zn_clus"/>
    <property type="match status" value="1"/>
</dbReference>
<dbReference type="GeneID" id="39586085"/>
<evidence type="ECO:0000256" key="3">
    <source>
        <dbReference type="ARBA" id="ARBA00023163"/>
    </source>
</evidence>
<dbReference type="PROSITE" id="PS00463">
    <property type="entry name" value="ZN2_CY6_FUNGAL_1"/>
    <property type="match status" value="1"/>
</dbReference>
<keyword evidence="5" id="KW-0175">Coiled coil</keyword>
<keyword evidence="2" id="KW-0805">Transcription regulation</keyword>
<proteinExistence type="predicted"/>
<dbReference type="OrthoDB" id="3364175at2759"/>
<evidence type="ECO:0000256" key="6">
    <source>
        <dbReference type="SAM" id="MobiDB-lite"/>
    </source>
</evidence>
<dbReference type="CDD" id="cd12148">
    <property type="entry name" value="fungal_TF_MHR"/>
    <property type="match status" value="1"/>
</dbReference>
<dbReference type="InterPro" id="IPR051127">
    <property type="entry name" value="Fungal_SecMet_Regulators"/>
</dbReference>
<keyword evidence="1" id="KW-0479">Metal-binding</keyword>
<evidence type="ECO:0000256" key="4">
    <source>
        <dbReference type="ARBA" id="ARBA00023242"/>
    </source>
</evidence>
<dbReference type="RefSeq" id="XP_028474637.1">
    <property type="nucleotide sequence ID" value="XM_028617330.1"/>
</dbReference>
<comment type="caution">
    <text evidence="8">The sequence shown here is derived from an EMBL/GenBank/DDBJ whole genome shotgun (WGS) entry which is preliminary data.</text>
</comment>
<dbReference type="CDD" id="cd00067">
    <property type="entry name" value="GAL4"/>
    <property type="match status" value="1"/>
</dbReference>
<dbReference type="PANTHER" id="PTHR47424:SF6">
    <property type="entry name" value="PROLINE UTILIZATION TRANS-ACTIVATOR"/>
    <property type="match status" value="1"/>
</dbReference>
<evidence type="ECO:0000313" key="9">
    <source>
        <dbReference type="Proteomes" id="UP000279236"/>
    </source>
</evidence>
<gene>
    <name evidence="8" type="primary">PUT3</name>
    <name evidence="8" type="ORF">EHS24_001542</name>
</gene>
<evidence type="ECO:0000313" key="8">
    <source>
        <dbReference type="EMBL" id="RSH79490.1"/>
    </source>
</evidence>
<dbReference type="SUPFAM" id="SSF57701">
    <property type="entry name" value="Zn2/Cys6 DNA-binding domain"/>
    <property type="match status" value="1"/>
</dbReference>
<dbReference type="GO" id="GO:0000981">
    <property type="term" value="F:DNA-binding transcription factor activity, RNA polymerase II-specific"/>
    <property type="evidence" value="ECO:0007669"/>
    <property type="project" value="InterPro"/>
</dbReference>
<evidence type="ECO:0000256" key="1">
    <source>
        <dbReference type="ARBA" id="ARBA00022723"/>
    </source>
</evidence>
<dbReference type="PROSITE" id="PS50048">
    <property type="entry name" value="ZN2_CY6_FUNGAL_2"/>
    <property type="match status" value="1"/>
</dbReference>
<dbReference type="AlphaFoldDB" id="A0A427XKV2"/>
<evidence type="ECO:0000256" key="2">
    <source>
        <dbReference type="ARBA" id="ARBA00023015"/>
    </source>
</evidence>
<dbReference type="InterPro" id="IPR036864">
    <property type="entry name" value="Zn2-C6_fun-type_DNA-bd_sf"/>
</dbReference>
<feature type="compositionally biased region" description="Pro residues" evidence="6">
    <location>
        <begin position="1"/>
        <end position="13"/>
    </location>
</feature>
<feature type="region of interest" description="Disordered" evidence="6">
    <location>
        <begin position="1"/>
        <end position="23"/>
    </location>
</feature>
<organism evidence="8 9">
    <name type="scientific">Apiotrichum porosum</name>
    <dbReference type="NCBI Taxonomy" id="105984"/>
    <lineage>
        <taxon>Eukaryota</taxon>
        <taxon>Fungi</taxon>
        <taxon>Dikarya</taxon>
        <taxon>Basidiomycota</taxon>
        <taxon>Agaricomycotina</taxon>
        <taxon>Tremellomycetes</taxon>
        <taxon>Trichosporonales</taxon>
        <taxon>Trichosporonaceae</taxon>
        <taxon>Apiotrichum</taxon>
    </lineage>
</organism>
<dbReference type="Pfam" id="PF04082">
    <property type="entry name" value="Fungal_trans"/>
    <property type="match status" value="1"/>
</dbReference>
<keyword evidence="4" id="KW-0539">Nucleus</keyword>
<dbReference type="Proteomes" id="UP000279236">
    <property type="component" value="Unassembled WGS sequence"/>
</dbReference>
<dbReference type="PANTHER" id="PTHR47424">
    <property type="entry name" value="REGULATORY PROTEIN GAL4"/>
    <property type="match status" value="1"/>
</dbReference>
<dbReference type="GO" id="GO:0003677">
    <property type="term" value="F:DNA binding"/>
    <property type="evidence" value="ECO:0007669"/>
    <property type="project" value="InterPro"/>
</dbReference>
<dbReference type="GO" id="GO:0006351">
    <property type="term" value="P:DNA-templated transcription"/>
    <property type="evidence" value="ECO:0007669"/>
    <property type="project" value="InterPro"/>
</dbReference>
<sequence length="657" mass="72271">MDPPSPPDHPQQPSPKRKRPAADRRIAIACQPCRQRRSKCDGQRPCSVCASRSDSECTYQHSDRRVWISQATYLGLLEERDELKRRCKEMEQSLAAMSVAEKGPPLNPITPTSVETRLNADEHPHDDDLEDDEDDAAMATGRLLTDERGVARYMGDSSGAAFYSALMELLALVLPPERSVTGPHASTSYHTWDSRPLPLTRANPFILPPVHLARQLVSIFLQHCSDIFHFVAPDAFKADVDAMYATGGTFQPQGSAEVWRLAQFYLVLALGTLHTHSSPLDRAAGNEEGDSSFPGIDYFARSNVLLVGFAEHSSLDAVKALALAAYYLLSVCHRDAAYAYIGAAMRTAISLGMHRMTSRRDDEHTKLVFWTVYILDRLISSTLGRPVQVLDDEISTPKPFAPNPKLRAVGLAAHVHIGQLQTGIVRDLYVTSSRDKSRRLFSVSAAVKLYSAGVAVAQELQQSDYVFTNPRAEVLLKLACNQTLNVICRHAMLHALRMRWRQGNAYAFDLLAESPITINASGELERNLARLCTDTVATALDSAHLMQVLYATGMCLPWCFFDSHCAYNAGVVLLLSKLVDPRPVDDEVATTKSVLATLASCGNESAQSCKSILDTLTLAIEQVPTVIPPMDDALVMPDAPQSTNEWVELLQSLGMSV</sequence>